<evidence type="ECO:0000256" key="3">
    <source>
        <dbReference type="ARBA" id="ARBA00022723"/>
    </source>
</evidence>
<dbReference type="InterPro" id="IPR011096">
    <property type="entry name" value="FTP_domain"/>
</dbReference>
<feature type="domain" description="FTP" evidence="11">
    <location>
        <begin position="66"/>
        <end position="116"/>
    </location>
</feature>
<dbReference type="AlphaFoldDB" id="G8UMY2"/>
<dbReference type="NCBIfam" id="TIGR04183">
    <property type="entry name" value="Por_Secre_tail"/>
    <property type="match status" value="1"/>
</dbReference>
<dbReference type="EMBL" id="CP003191">
    <property type="protein sequence ID" value="AEW22464.1"/>
    <property type="molecule type" value="Genomic_DNA"/>
</dbReference>
<evidence type="ECO:0000256" key="8">
    <source>
        <dbReference type="PIRSR" id="PIRSR623612-1"/>
    </source>
</evidence>
<dbReference type="eggNOG" id="COG3227">
    <property type="taxonomic scope" value="Bacteria"/>
</dbReference>
<feature type="domain" description="Peptidase M4 C-terminal" evidence="10">
    <location>
        <begin position="381"/>
        <end position="555"/>
    </location>
</feature>
<feature type="active site" description="Proton donor" evidence="8">
    <location>
        <position position="462"/>
    </location>
</feature>
<keyword evidence="2" id="KW-0645">Protease</keyword>
<evidence type="ECO:0000259" key="10">
    <source>
        <dbReference type="Pfam" id="PF02868"/>
    </source>
</evidence>
<dbReference type="InterPro" id="IPR013856">
    <property type="entry name" value="Peptidase_M4_domain"/>
</dbReference>
<dbReference type="Pfam" id="PF01447">
    <property type="entry name" value="Peptidase_M4"/>
    <property type="match status" value="1"/>
</dbReference>
<keyword evidence="3" id="KW-0479">Metal-binding</keyword>
<dbReference type="PANTHER" id="PTHR33794:SF1">
    <property type="entry name" value="BACILLOLYSIN"/>
    <property type="match status" value="1"/>
</dbReference>
<dbReference type="PRINTS" id="PR00730">
    <property type="entry name" value="THERMOLYSIN"/>
</dbReference>
<organism evidence="13 14">
    <name type="scientific">Tannerella forsythia (strain ATCC 43037 / JCM 10827 / CCUG 21028 A / KCTC 5666 / FDC 338)</name>
    <name type="common">Bacteroides forsythus</name>
    <dbReference type="NCBI Taxonomy" id="203275"/>
    <lineage>
        <taxon>Bacteria</taxon>
        <taxon>Pseudomonadati</taxon>
        <taxon>Bacteroidota</taxon>
        <taxon>Bacteroidia</taxon>
        <taxon>Bacteroidales</taxon>
        <taxon>Tannerellaceae</taxon>
        <taxon>Tannerella</taxon>
    </lineage>
</organism>
<dbReference type="Gene3D" id="3.10.170.10">
    <property type="match status" value="1"/>
</dbReference>
<dbReference type="PANTHER" id="PTHR33794">
    <property type="entry name" value="BACILLOLYSIN"/>
    <property type="match status" value="1"/>
</dbReference>
<dbReference type="GO" id="GO:0006508">
    <property type="term" value="P:proteolysis"/>
    <property type="evidence" value="ECO:0007669"/>
    <property type="project" value="UniProtKB-KW"/>
</dbReference>
<dbReference type="InterPro" id="IPR050728">
    <property type="entry name" value="Zinc_Metalloprotease_M4"/>
</dbReference>
<evidence type="ECO:0000259" key="11">
    <source>
        <dbReference type="Pfam" id="PF07504"/>
    </source>
</evidence>
<dbReference type="HOGENOM" id="CLU_008590_1_0_10"/>
<keyword evidence="14" id="KW-1185">Reference proteome</keyword>
<evidence type="ECO:0000256" key="7">
    <source>
        <dbReference type="ARBA" id="ARBA00023049"/>
    </source>
</evidence>
<dbReference type="SUPFAM" id="SSF55486">
    <property type="entry name" value="Metalloproteases ('zincins'), catalytic domain"/>
    <property type="match status" value="1"/>
</dbReference>
<dbReference type="InterPro" id="IPR001570">
    <property type="entry name" value="Peptidase_M4_C_domain"/>
</dbReference>
<keyword evidence="6" id="KW-0862">Zinc</keyword>
<evidence type="ECO:0000259" key="12">
    <source>
        <dbReference type="Pfam" id="PF18962"/>
    </source>
</evidence>
<evidence type="ECO:0000259" key="9">
    <source>
        <dbReference type="Pfam" id="PF01447"/>
    </source>
</evidence>
<evidence type="ECO:0000313" key="13">
    <source>
        <dbReference type="EMBL" id="AEW22464.1"/>
    </source>
</evidence>
<feature type="domain" description="Secretion system C-terminal sorting" evidence="12">
    <location>
        <begin position="752"/>
        <end position="831"/>
    </location>
</feature>
<protein>
    <submittedName>
        <fullName evidence="13">Thermolysin metallopeptidase, catalytic domain protein</fullName>
        <ecNumber evidence="13">3.4.24.-</ecNumber>
    </submittedName>
</protein>
<dbReference type="Proteomes" id="UP000005436">
    <property type="component" value="Chromosome"/>
</dbReference>
<evidence type="ECO:0000256" key="1">
    <source>
        <dbReference type="ARBA" id="ARBA00009388"/>
    </source>
</evidence>
<proteinExistence type="inferred from homology"/>
<keyword evidence="5 13" id="KW-0378">Hydrolase</keyword>
<dbReference type="Pfam" id="PF18962">
    <property type="entry name" value="Por_Secre_tail"/>
    <property type="match status" value="1"/>
</dbReference>
<dbReference type="Gene3D" id="2.60.40.1080">
    <property type="match status" value="1"/>
</dbReference>
<dbReference type="KEGG" id="tfo:BFO_0703"/>
<evidence type="ECO:0000313" key="14">
    <source>
        <dbReference type="Proteomes" id="UP000005436"/>
    </source>
</evidence>
<dbReference type="CDD" id="cd09597">
    <property type="entry name" value="M4_TLP"/>
    <property type="match status" value="1"/>
</dbReference>
<evidence type="ECO:0000256" key="4">
    <source>
        <dbReference type="ARBA" id="ARBA00022729"/>
    </source>
</evidence>
<evidence type="ECO:0000256" key="6">
    <source>
        <dbReference type="ARBA" id="ARBA00022833"/>
    </source>
</evidence>
<dbReference type="GO" id="GO:0046872">
    <property type="term" value="F:metal ion binding"/>
    <property type="evidence" value="ECO:0007669"/>
    <property type="project" value="UniProtKB-KW"/>
</dbReference>
<evidence type="ECO:0000256" key="5">
    <source>
        <dbReference type="ARBA" id="ARBA00022801"/>
    </source>
</evidence>
<reference evidence="14" key="1">
    <citation type="submission" date="2011-12" db="EMBL/GenBank/DDBJ databases">
        <title>Complete sequence of Tannerella forsythia ATCC 43037.</title>
        <authorList>
            <person name="Dewhirst F."/>
            <person name="Tanner A."/>
            <person name="Izard J."/>
            <person name="Brinkac L."/>
            <person name="Durkin A.S."/>
            <person name="Hostetler J."/>
            <person name="Shetty J."/>
            <person name="Torralba M."/>
            <person name="Gill S."/>
            <person name="Nelson K."/>
        </authorList>
    </citation>
    <scope>NUCLEOTIDE SEQUENCE [LARGE SCALE GENOMIC DNA]</scope>
    <source>
        <strain evidence="14">ATCC 43037 / JCM 10827 / CCUG 33226 / KCTC 5666 / FDC 338</strain>
    </source>
</reference>
<dbReference type="Gene3D" id="1.10.390.10">
    <property type="entry name" value="Neutral Protease Domain 2"/>
    <property type="match status" value="1"/>
</dbReference>
<dbReference type="Pfam" id="PF02868">
    <property type="entry name" value="Peptidase_M4_C"/>
    <property type="match status" value="1"/>
</dbReference>
<dbReference type="EC" id="3.4.24.-" evidence="13"/>
<accession>G8UMY2</accession>
<keyword evidence="4" id="KW-0732">Signal</keyword>
<dbReference type="InterPro" id="IPR008964">
    <property type="entry name" value="Invasin/intimin_cell_adhesion"/>
</dbReference>
<dbReference type="InterPro" id="IPR023612">
    <property type="entry name" value="Peptidase_M4"/>
</dbReference>
<dbReference type="InterPro" id="IPR027268">
    <property type="entry name" value="Peptidase_M4/M1_CTD_sf"/>
</dbReference>
<dbReference type="SUPFAM" id="SSF49373">
    <property type="entry name" value="Invasin/intimin cell-adhesion fragments"/>
    <property type="match status" value="1"/>
</dbReference>
<sequence>MKNKILSVISVWFIALYTINAQIVLQKQTERDGIVTSLRFRTDTVPVAMNKAKEILNSINKMQAADEWRLEKSSVDKQETKHQYYLQYYKGIRVAYGTYALHGNDRGQLESAIGNFQKIDQVNTTDQLSESEALQHAIKHIGAELYKWQIPEEERWIKEYLNDTYYPQGEMVIVKDILQGSNQYRLAYKFDIYAHKPLSRYMVYVDAIDGRILDKDSRIHHTNSQGTATTRYSGTRNIITDSFGGGFRLREVRNGVRIETYNMNNTGTYSQTDFVDNDNNWIEHDNENRDNAALDAHWGAEMTYDYFRQVHGRNSYDNGGAPLLSYVNANLTMISPRYTHNDNAFWDGNRMTYGRGTNFDPFTTLDFCAHEIAHGVTGHTARLAYRKESGAINEALSDIWAACIEARSAPEKQRWLMGEDIGAIRSMRNPNQFNDPDTYLGTYWINTNNCTPISENDYCGVHRNSGVINHWFFLLSEGGTGTNDIGNSFWVGAIGMNNAARIVYRTQSVILQSSVEQEISFAQFREATITAASNIFGNNSYEVAQVTNAWYAVGVGDRYQYRISGPLSVCDQATYTVENLPPGATVQWSVSNSNIATINSSSGVLTCGGNGICEVRATINNSSVILTPLKICLGTPISQDITLTVESLNSNGTLCTDNPNAIMADHPGGNRFGYIREYEWRISNGWQITHHPGDNGIYADNFIVSVIPLSPLPGSPTVSVRARSECGWGAWKEVQIPAVSCSRTMCAFTLSPNPATDEVTLQLTETDEVSGLSVLSTERIPYEIQLWSGMTMLRSFRTNEPTFQISMAGLPAGLYFVRVVKDGQTYTQKLIKK</sequence>
<feature type="domain" description="Peptidase M4" evidence="9">
    <location>
        <begin position="225"/>
        <end position="377"/>
    </location>
</feature>
<evidence type="ECO:0000256" key="2">
    <source>
        <dbReference type="ARBA" id="ARBA00022670"/>
    </source>
</evidence>
<dbReference type="Pfam" id="PF07504">
    <property type="entry name" value="FTP"/>
    <property type="match status" value="1"/>
</dbReference>
<dbReference type="InterPro" id="IPR026444">
    <property type="entry name" value="Secre_tail"/>
</dbReference>
<dbReference type="PATRIC" id="fig|203275.8.peg.624"/>
<dbReference type="GO" id="GO:0004222">
    <property type="term" value="F:metalloendopeptidase activity"/>
    <property type="evidence" value="ECO:0007669"/>
    <property type="project" value="InterPro"/>
</dbReference>
<gene>
    <name evidence="13" type="ordered locus">BFO_0703</name>
</gene>
<keyword evidence="7" id="KW-0482">Metalloprotease</keyword>
<comment type="similarity">
    <text evidence="1">Belongs to the peptidase M4 family.</text>
</comment>
<feature type="active site" evidence="8">
    <location>
        <position position="371"/>
    </location>
</feature>
<name>G8UMY2_TANFA</name>
<dbReference type="Gene3D" id="3.10.450.490">
    <property type="match status" value="1"/>
</dbReference>